<comment type="caution">
    <text evidence="3">The sequence shown here is derived from an EMBL/GenBank/DDBJ whole genome shotgun (WGS) entry which is preliminary data.</text>
</comment>
<sequence>MTLMEVLPDELLIQICIYLKPYDVLNSLNNLNTRLNRTITKYRQNINLSNISFDECQRYCTLILPSISSTIRSLTLSNRHTPKQIEIVLNKLNFKYQFECLTLIDCTNDDTERYLTKLEIFQHLNEFHILSDNLLLENETFVLKKLFSNKTHLNKIDIKWLLGFSLEHIVLKQNKYILDLEITLNSINDLMILFNIVPNIQRLNVEIGSDSCVSKIKSLNLCSLTYLHLKMDNRQLKYYTFELLMRYIPTLEHVSINISTYDKRFINGHDLKSLLHKLKQFHCSVELKDKEINIDYVIQTFTTEFWLIEKKWYINCYNDFDCQTFYLHTLPYPYKIMSSIHLVNSKSTSPTIIYSTITDVFFNGHNNYLFRSSFFQFLNQFRNIQRLTLSQSCFIMDKQQQPLVLSKLRHLSILGSFDNDLSLIFFNSLLSKCLNISSLCLSYIKIQLLIQNINSDYYRWTNYIEHLTIHSSNEITLDELQTLSKIFPKINYLKFSILNDLFNKSICITIDNFRYLKYLNVYCVKNERHNIEILLRQNTARLKNKKNKFVCVYSEDEQNVEIWI</sequence>
<gene>
    <name evidence="3" type="ORF">GPM918_LOCUS22352</name>
    <name evidence="2" type="ORF">OVA965_LOCUS10456</name>
    <name evidence="5" type="ORF">SRO942_LOCUS22350</name>
    <name evidence="4" type="ORF">TMI583_LOCUS10453</name>
</gene>
<dbReference type="AlphaFoldDB" id="A0A814UFT2"/>
<dbReference type="SUPFAM" id="SSF52047">
    <property type="entry name" value="RNI-like"/>
    <property type="match status" value="1"/>
</dbReference>
<organism evidence="3 6">
    <name type="scientific">Didymodactylos carnosus</name>
    <dbReference type="NCBI Taxonomy" id="1234261"/>
    <lineage>
        <taxon>Eukaryota</taxon>
        <taxon>Metazoa</taxon>
        <taxon>Spiralia</taxon>
        <taxon>Gnathifera</taxon>
        <taxon>Rotifera</taxon>
        <taxon>Eurotatoria</taxon>
        <taxon>Bdelloidea</taxon>
        <taxon>Philodinida</taxon>
        <taxon>Philodinidae</taxon>
        <taxon>Didymodactylos</taxon>
    </lineage>
</organism>
<dbReference type="EMBL" id="CAJNOK010003872">
    <property type="protein sequence ID" value="CAF0917749.1"/>
    <property type="molecule type" value="Genomic_DNA"/>
</dbReference>
<dbReference type="EMBL" id="CAJOBA010003874">
    <property type="protein sequence ID" value="CAF3695741.1"/>
    <property type="molecule type" value="Genomic_DNA"/>
</dbReference>
<dbReference type="Proteomes" id="UP000682733">
    <property type="component" value="Unassembled WGS sequence"/>
</dbReference>
<dbReference type="Proteomes" id="UP000663829">
    <property type="component" value="Unassembled WGS sequence"/>
</dbReference>
<evidence type="ECO:0000313" key="4">
    <source>
        <dbReference type="EMBL" id="CAF3695741.1"/>
    </source>
</evidence>
<evidence type="ECO:0000313" key="2">
    <source>
        <dbReference type="EMBL" id="CAF0917749.1"/>
    </source>
</evidence>
<keyword evidence="6" id="KW-1185">Reference proteome</keyword>
<dbReference type="InterPro" id="IPR032675">
    <property type="entry name" value="LRR_dom_sf"/>
</dbReference>
<dbReference type="PROSITE" id="PS50181">
    <property type="entry name" value="FBOX"/>
    <property type="match status" value="1"/>
</dbReference>
<evidence type="ECO:0000259" key="1">
    <source>
        <dbReference type="PROSITE" id="PS50181"/>
    </source>
</evidence>
<evidence type="ECO:0000313" key="6">
    <source>
        <dbReference type="Proteomes" id="UP000663829"/>
    </source>
</evidence>
<dbReference type="Proteomes" id="UP000681722">
    <property type="component" value="Unassembled WGS sequence"/>
</dbReference>
<dbReference type="Proteomes" id="UP000677228">
    <property type="component" value="Unassembled WGS sequence"/>
</dbReference>
<reference evidence="3" key="1">
    <citation type="submission" date="2021-02" db="EMBL/GenBank/DDBJ databases">
        <authorList>
            <person name="Nowell W R."/>
        </authorList>
    </citation>
    <scope>NUCLEOTIDE SEQUENCE</scope>
</reference>
<proteinExistence type="predicted"/>
<name>A0A814UFT2_9BILA</name>
<dbReference type="EMBL" id="CAJNOQ010007626">
    <property type="protein sequence ID" value="CAF1174291.1"/>
    <property type="molecule type" value="Genomic_DNA"/>
</dbReference>
<evidence type="ECO:0000313" key="3">
    <source>
        <dbReference type="EMBL" id="CAF1174291.1"/>
    </source>
</evidence>
<accession>A0A814UFT2</accession>
<dbReference type="EMBL" id="CAJOBC010007626">
    <property type="protein sequence ID" value="CAF3938177.1"/>
    <property type="molecule type" value="Genomic_DNA"/>
</dbReference>
<evidence type="ECO:0000313" key="5">
    <source>
        <dbReference type="EMBL" id="CAF3938177.1"/>
    </source>
</evidence>
<dbReference type="InterPro" id="IPR001810">
    <property type="entry name" value="F-box_dom"/>
</dbReference>
<dbReference type="Gene3D" id="3.80.10.10">
    <property type="entry name" value="Ribonuclease Inhibitor"/>
    <property type="match status" value="1"/>
</dbReference>
<protein>
    <recommendedName>
        <fullName evidence="1">F-box domain-containing protein</fullName>
    </recommendedName>
</protein>
<feature type="domain" description="F-box" evidence="1">
    <location>
        <begin position="1"/>
        <end position="51"/>
    </location>
</feature>